<gene>
    <name evidence="4" type="ORF">BN7_2849</name>
</gene>
<organism evidence="4 5">
    <name type="scientific">Wickerhamomyces ciferrii (strain ATCC 14091 / BCRC 22168 / CBS 111 / JCM 3599 / NBRC 0793 / NRRL Y-1031 F-60-10)</name>
    <name type="common">Yeast</name>
    <name type="synonym">Pichia ciferrii</name>
    <dbReference type="NCBI Taxonomy" id="1206466"/>
    <lineage>
        <taxon>Eukaryota</taxon>
        <taxon>Fungi</taxon>
        <taxon>Dikarya</taxon>
        <taxon>Ascomycota</taxon>
        <taxon>Saccharomycotina</taxon>
        <taxon>Saccharomycetes</taxon>
        <taxon>Phaffomycetales</taxon>
        <taxon>Wickerhamomycetaceae</taxon>
        <taxon>Wickerhamomyces</taxon>
    </lineage>
</organism>
<dbReference type="EMBL" id="CAIF01000075">
    <property type="protein sequence ID" value="CCH43301.1"/>
    <property type="molecule type" value="Genomic_DNA"/>
</dbReference>
<feature type="region of interest" description="Disordered" evidence="2">
    <location>
        <begin position="983"/>
        <end position="1040"/>
    </location>
</feature>
<dbReference type="eggNOG" id="KOG2011">
    <property type="taxonomic scope" value="Eukaryota"/>
</dbReference>
<feature type="coiled-coil region" evidence="1">
    <location>
        <begin position="495"/>
        <end position="522"/>
    </location>
</feature>
<dbReference type="STRING" id="1206466.K0KK58"/>
<evidence type="ECO:0000313" key="4">
    <source>
        <dbReference type="EMBL" id="CCH43301.1"/>
    </source>
</evidence>
<dbReference type="Pfam" id="PF21767">
    <property type="entry name" value="SCC3_C"/>
    <property type="match status" value="1"/>
</dbReference>
<dbReference type="InterPro" id="IPR048610">
    <property type="entry name" value="SCC3_C"/>
</dbReference>
<evidence type="ECO:0000313" key="5">
    <source>
        <dbReference type="Proteomes" id="UP000009328"/>
    </source>
</evidence>
<dbReference type="GO" id="GO:0003682">
    <property type="term" value="F:chromatin binding"/>
    <property type="evidence" value="ECO:0007669"/>
    <property type="project" value="TreeGrafter"/>
</dbReference>
<dbReference type="AlphaFoldDB" id="K0KK58"/>
<sequence length="1040" mass="120262">MSSQSTPIRRSQRIKEVQSSQPVIDDEEIEDSAYEDQDESYGETTPKKRKRTTKGPGKPANSSKKSKRNPEDVLAEMRENFEEHYIFQALNDSEASISELANDWLEQYKSNKDLAKKDLVNLILNVVGCYTTIEEHDVANNESASETVSEIQTFFKRQLNHEFYLVSKKPEYANLKRNLVDFANHLISISEENGLLYENIVISEDDEEVEEPEDSNLMEDLLIWLSSFSVSYIRSLRYVSTLLLLNIESSLCQSIVKVNTSLEKFKHQLEKEQEKRTKKQNKALEKRITQMESNVNQYTNQSLILDNFIQDILNTTFIHRFKDIDYQIRVEAMSSLGDWMDLYPELFFKVTYLKYLGWVLSDENQHVRLQVIKTLIKLLKKNIIVTGLRQFFERFKNRIIEIAFHDVDRNVKTNAINLLNEINKIGFLEDEEIGQITSLIFTSKDPKIIKLVSKFINTVESENTKATLDALTVNIKTSENSFPLDLKEVIKIHNLIEILTVASDAENQIDEQENQLVQSNKLKPSPFAIAGKELFALPAYSDHWEFLIRYFLLDIDSTDLVDDELSKAITLTAEQETVLFGVIHGALIHLKETNEELKKKNKEVDDSQLQKLITHLPLLLKKVHNEEQNLSTFIQILLLYPVEFFENFNQSNTYKTIFQQLIKQFKNNSVDGLQNEFKEIFKVLENTFGSTTVDEINSLFKDLVTELIIEFENYVKDPSFELSKTSIETLHEDFVLKLLLLSLKYDTSDVFKTFEYIRSKVFTIFPDFKIESISSETATSLIELYLTATSYKLNYLIHTQEELDIEKELKEIPDIIQEYQYLLNHVPASDFQTKVVFALTSLLTLLKNFFVDPNPALLNVNRFHDIDLASLAISEETTKVILNLFLTKEAYFANLVDIDLERDDDEDVNFNSIKVDTSDLDDQELTQREFEVDLDLSLYSAKLLDFGETGLLDRKVLNRIKLNKESLSELFESVVERYEQKKTTNGDSIVTPQPQQQPTQQQSKSKSASSNRKSIAKLPSTQEEEVEDEEDSVPEIAMDD</sequence>
<evidence type="ECO:0000256" key="1">
    <source>
        <dbReference type="SAM" id="Coils"/>
    </source>
</evidence>
<dbReference type="InParanoid" id="K0KK58"/>
<dbReference type="GO" id="GO:0000785">
    <property type="term" value="C:chromatin"/>
    <property type="evidence" value="ECO:0007669"/>
    <property type="project" value="TreeGrafter"/>
</dbReference>
<dbReference type="InterPro" id="IPR016024">
    <property type="entry name" value="ARM-type_fold"/>
</dbReference>
<dbReference type="GO" id="GO:0005634">
    <property type="term" value="C:nucleus"/>
    <property type="evidence" value="ECO:0007669"/>
    <property type="project" value="TreeGrafter"/>
</dbReference>
<name>K0KK58_WICCF</name>
<feature type="compositionally biased region" description="Acidic residues" evidence="2">
    <location>
        <begin position="24"/>
        <end position="41"/>
    </location>
</feature>
<dbReference type="SUPFAM" id="SSF48371">
    <property type="entry name" value="ARM repeat"/>
    <property type="match status" value="1"/>
</dbReference>
<reference evidence="4 5" key="1">
    <citation type="journal article" date="2012" name="Eukaryot. Cell">
        <title>Draft genome sequence of Wickerhamomyces ciferrii NRRL Y-1031 F-60-10.</title>
        <authorList>
            <person name="Schneider J."/>
            <person name="Andrea H."/>
            <person name="Blom J."/>
            <person name="Jaenicke S."/>
            <person name="Ruckert C."/>
            <person name="Schorsch C."/>
            <person name="Szczepanowski R."/>
            <person name="Farwick M."/>
            <person name="Goesmann A."/>
            <person name="Puhler A."/>
            <person name="Schaffer S."/>
            <person name="Tauch A."/>
            <person name="Kohler T."/>
            <person name="Brinkrolf K."/>
        </authorList>
    </citation>
    <scope>NUCLEOTIDE SEQUENCE [LARGE SCALE GENOMIC DNA]</scope>
    <source>
        <strain evidence="5">ATCC 14091 / BCRC 22168 / CBS 111 / JCM 3599 / NBRC 0793 / NRRL Y-1031 F-60-10</strain>
    </source>
</reference>
<dbReference type="InterPro" id="IPR039662">
    <property type="entry name" value="Cohesin_Scc3/SA"/>
</dbReference>
<dbReference type="FunCoup" id="K0KK58">
    <property type="interactions" value="245"/>
</dbReference>
<feature type="region of interest" description="Disordered" evidence="2">
    <location>
        <begin position="1"/>
        <end position="71"/>
    </location>
</feature>
<dbReference type="GO" id="GO:0008278">
    <property type="term" value="C:cohesin complex"/>
    <property type="evidence" value="ECO:0007669"/>
    <property type="project" value="TreeGrafter"/>
</dbReference>
<dbReference type="Proteomes" id="UP000009328">
    <property type="component" value="Unassembled WGS sequence"/>
</dbReference>
<feature type="coiled-coil region" evidence="1">
    <location>
        <begin position="255"/>
        <end position="301"/>
    </location>
</feature>
<feature type="compositionally biased region" description="Acidic residues" evidence="2">
    <location>
        <begin position="1022"/>
        <end position="1040"/>
    </location>
</feature>
<keyword evidence="1" id="KW-0175">Coiled coil</keyword>
<dbReference type="Pfam" id="PF21581">
    <property type="entry name" value="SCD"/>
    <property type="match status" value="1"/>
</dbReference>
<dbReference type="InterPro" id="IPR020839">
    <property type="entry name" value="SCD"/>
</dbReference>
<accession>K0KK58</accession>
<keyword evidence="5" id="KW-1185">Reference proteome</keyword>
<dbReference type="PANTHER" id="PTHR11199">
    <property type="entry name" value="STROMAL ANTIGEN"/>
    <property type="match status" value="1"/>
</dbReference>
<feature type="compositionally biased region" description="Low complexity" evidence="2">
    <location>
        <begin position="991"/>
        <end position="1017"/>
    </location>
</feature>
<protein>
    <submittedName>
        <fullName evidence="4">Cohesin subunit SA-1</fullName>
    </submittedName>
</protein>
<feature type="domain" description="SCD" evidence="3">
    <location>
        <begin position="317"/>
        <end position="402"/>
    </location>
</feature>
<evidence type="ECO:0000259" key="3">
    <source>
        <dbReference type="PROSITE" id="PS51425"/>
    </source>
</evidence>
<dbReference type="InterPro" id="IPR011989">
    <property type="entry name" value="ARM-like"/>
</dbReference>
<dbReference type="HOGENOM" id="CLU_008263_0_0_1"/>
<dbReference type="InterPro" id="IPR013721">
    <property type="entry name" value="STAG"/>
</dbReference>
<dbReference type="Gene3D" id="1.25.10.10">
    <property type="entry name" value="Leucine-rich Repeat Variant"/>
    <property type="match status" value="1"/>
</dbReference>
<dbReference type="PROSITE" id="PS51425">
    <property type="entry name" value="SCD"/>
    <property type="match status" value="1"/>
</dbReference>
<comment type="caution">
    <text evidence="4">The sequence shown here is derived from an EMBL/GenBank/DDBJ whole genome shotgun (WGS) entry which is preliminary data.</text>
</comment>
<dbReference type="GO" id="GO:0007062">
    <property type="term" value="P:sister chromatid cohesion"/>
    <property type="evidence" value="ECO:0007669"/>
    <property type="project" value="UniProtKB-ARBA"/>
</dbReference>
<proteinExistence type="predicted"/>
<dbReference type="Pfam" id="PF08514">
    <property type="entry name" value="STAG"/>
    <property type="match status" value="1"/>
</dbReference>
<dbReference type="PANTHER" id="PTHR11199:SF0">
    <property type="entry name" value="LD34181P-RELATED"/>
    <property type="match status" value="1"/>
</dbReference>
<evidence type="ECO:0000256" key="2">
    <source>
        <dbReference type="SAM" id="MobiDB-lite"/>
    </source>
</evidence>